<organism evidence="2 3">
    <name type="scientific">Coilia grayii</name>
    <name type="common">Gray's grenadier anchovy</name>
    <dbReference type="NCBI Taxonomy" id="363190"/>
    <lineage>
        <taxon>Eukaryota</taxon>
        <taxon>Metazoa</taxon>
        <taxon>Chordata</taxon>
        <taxon>Craniata</taxon>
        <taxon>Vertebrata</taxon>
        <taxon>Euteleostomi</taxon>
        <taxon>Actinopterygii</taxon>
        <taxon>Neopterygii</taxon>
        <taxon>Teleostei</taxon>
        <taxon>Clupei</taxon>
        <taxon>Clupeiformes</taxon>
        <taxon>Clupeoidei</taxon>
        <taxon>Engraulidae</taxon>
        <taxon>Coilinae</taxon>
        <taxon>Coilia</taxon>
    </lineage>
</organism>
<reference evidence="2 3" key="1">
    <citation type="submission" date="2024-09" db="EMBL/GenBank/DDBJ databases">
        <title>A chromosome-level genome assembly of Gray's grenadier anchovy, Coilia grayii.</title>
        <authorList>
            <person name="Fu Z."/>
        </authorList>
    </citation>
    <scope>NUCLEOTIDE SEQUENCE [LARGE SCALE GENOMIC DNA]</scope>
    <source>
        <strain evidence="2">G4</strain>
        <tissue evidence="2">Muscle</tissue>
    </source>
</reference>
<evidence type="ECO:0000313" key="2">
    <source>
        <dbReference type="EMBL" id="KAL2084273.1"/>
    </source>
</evidence>
<proteinExistence type="predicted"/>
<accession>A0ABD1JDX7</accession>
<protein>
    <recommendedName>
        <fullName evidence="4">Apolipoprotein A-II</fullName>
    </recommendedName>
</protein>
<evidence type="ECO:0008006" key="4">
    <source>
        <dbReference type="Google" id="ProtNLM"/>
    </source>
</evidence>
<keyword evidence="3" id="KW-1185">Reference proteome</keyword>
<evidence type="ECO:0000256" key="1">
    <source>
        <dbReference type="SAM" id="SignalP"/>
    </source>
</evidence>
<gene>
    <name evidence="2" type="ORF">ACEWY4_019791</name>
</gene>
<dbReference type="EMBL" id="JBHFQA010000017">
    <property type="protein sequence ID" value="KAL2084273.1"/>
    <property type="molecule type" value="Genomic_DNA"/>
</dbReference>
<sequence>MSKTWAVFTLIVVLQGCQLMVFATVGTAPADTEPPGIIQRARDAYRSAVERAKGAGELLRGFAEMYYEDHLKGTMEPYLVWPTFNYTSDQHSQREADMNVKLALALIVALQVSTCLCDIPEPDKDLVEKYEAYKATFYKRILAAYKKLQAAVLPVSEGLEQSPAVKEYIEGLKTDPTFQSVVKVVSGLAEELTPLVDKARASALGVYSEYLRPHVGESIDQAIHNIKPVLDVVLPVDE</sequence>
<dbReference type="PROSITE" id="PS51257">
    <property type="entry name" value="PROKAR_LIPOPROTEIN"/>
    <property type="match status" value="1"/>
</dbReference>
<evidence type="ECO:0000313" key="3">
    <source>
        <dbReference type="Proteomes" id="UP001591681"/>
    </source>
</evidence>
<dbReference type="AlphaFoldDB" id="A0ABD1JDX7"/>
<feature type="chain" id="PRO_5044886810" description="Apolipoprotein A-II" evidence="1">
    <location>
        <begin position="24"/>
        <end position="238"/>
    </location>
</feature>
<keyword evidence="1" id="KW-0732">Signal</keyword>
<name>A0ABD1JDX7_9TELE</name>
<comment type="caution">
    <text evidence="2">The sequence shown here is derived from an EMBL/GenBank/DDBJ whole genome shotgun (WGS) entry which is preliminary data.</text>
</comment>
<feature type="signal peptide" evidence="1">
    <location>
        <begin position="1"/>
        <end position="23"/>
    </location>
</feature>
<dbReference type="Proteomes" id="UP001591681">
    <property type="component" value="Unassembled WGS sequence"/>
</dbReference>